<name>A0A5K3FER7_MESCO</name>
<feature type="region of interest" description="Disordered" evidence="1">
    <location>
        <begin position="1"/>
        <end position="27"/>
    </location>
</feature>
<feature type="compositionally biased region" description="Polar residues" evidence="1">
    <location>
        <begin position="1"/>
        <end position="13"/>
    </location>
</feature>
<reference evidence="2" key="1">
    <citation type="submission" date="2019-11" db="UniProtKB">
        <authorList>
            <consortium name="WormBaseParasite"/>
        </authorList>
    </citation>
    <scope>IDENTIFICATION</scope>
</reference>
<evidence type="ECO:0000313" key="2">
    <source>
        <dbReference type="WBParaSite" id="MCU_007244-RA"/>
    </source>
</evidence>
<proteinExistence type="predicted"/>
<organism evidence="2">
    <name type="scientific">Mesocestoides corti</name>
    <name type="common">Flatworm</name>
    <dbReference type="NCBI Taxonomy" id="53468"/>
    <lineage>
        <taxon>Eukaryota</taxon>
        <taxon>Metazoa</taxon>
        <taxon>Spiralia</taxon>
        <taxon>Lophotrochozoa</taxon>
        <taxon>Platyhelminthes</taxon>
        <taxon>Cestoda</taxon>
        <taxon>Eucestoda</taxon>
        <taxon>Cyclophyllidea</taxon>
        <taxon>Mesocestoididae</taxon>
        <taxon>Mesocestoides</taxon>
    </lineage>
</organism>
<dbReference type="AlphaFoldDB" id="A0A5K3FER7"/>
<dbReference type="WBParaSite" id="MCU_007244-RA">
    <property type="protein sequence ID" value="MCU_007244-RA"/>
    <property type="gene ID" value="MCU_007244"/>
</dbReference>
<feature type="compositionally biased region" description="Basic and acidic residues" evidence="1">
    <location>
        <begin position="15"/>
        <end position="26"/>
    </location>
</feature>
<sequence length="70" mass="7528">MKVTSSTDLALSTNHKRELLVKHRPSESTTLAEPLLDITSQTHLSLVGCLSSSQANGTQRDRALPEASVV</sequence>
<evidence type="ECO:0000256" key="1">
    <source>
        <dbReference type="SAM" id="MobiDB-lite"/>
    </source>
</evidence>
<accession>A0A5K3FER7</accession>
<protein>
    <submittedName>
        <fullName evidence="2">Uncharacterized protein</fullName>
    </submittedName>
</protein>